<keyword evidence="2" id="KW-0812">Transmembrane</keyword>
<keyword evidence="2" id="KW-0472">Membrane</keyword>
<evidence type="ECO:0000256" key="1">
    <source>
        <dbReference type="SAM" id="MobiDB-lite"/>
    </source>
</evidence>
<reference evidence="3 4" key="2">
    <citation type="journal article" date="2013" name="PLoS Genet.">
        <title>Comparative genome structure, secondary metabolite, and effector coding capacity across Cochliobolus pathogens.</title>
        <authorList>
            <person name="Condon B.J."/>
            <person name="Leng Y."/>
            <person name="Wu D."/>
            <person name="Bushley K.E."/>
            <person name="Ohm R.A."/>
            <person name="Otillar R."/>
            <person name="Martin J."/>
            <person name="Schackwitz W."/>
            <person name="Grimwood J."/>
            <person name="MohdZainudin N."/>
            <person name="Xue C."/>
            <person name="Wang R."/>
            <person name="Manning V.A."/>
            <person name="Dhillon B."/>
            <person name="Tu Z.J."/>
            <person name="Steffenson B.J."/>
            <person name="Salamov A."/>
            <person name="Sun H."/>
            <person name="Lowry S."/>
            <person name="LaButti K."/>
            <person name="Han J."/>
            <person name="Copeland A."/>
            <person name="Lindquist E."/>
            <person name="Barry K."/>
            <person name="Schmutz J."/>
            <person name="Baker S.E."/>
            <person name="Ciuffetti L.M."/>
            <person name="Grigoriev I.V."/>
            <person name="Zhong S."/>
            <person name="Turgeon B.G."/>
        </authorList>
    </citation>
    <scope>NUCLEOTIDE SEQUENCE [LARGE SCALE GENOMIC DNA]</scope>
    <source>
        <strain evidence="4">28A</strain>
    </source>
</reference>
<dbReference type="OrthoDB" id="10669352at2759"/>
<gene>
    <name evidence="3" type="ORF">SETTUDRAFT_20456</name>
</gene>
<sequence length="127" mass="13939">MSTNLALTSVATPIPTSTGTSSYSIASSPWTKEALFGLISILVAVLVPCIGMLVKDVLSKHRTTGWWKRGSSGGDVESGMPQQNTQHSGEDEDGTMVVLPVISLPLRSVIRQRSWDMWDEQLRLPWR</sequence>
<organism evidence="3 4">
    <name type="scientific">Exserohilum turcicum (strain 28A)</name>
    <name type="common">Northern leaf blight fungus</name>
    <name type="synonym">Setosphaeria turcica</name>
    <dbReference type="NCBI Taxonomy" id="671987"/>
    <lineage>
        <taxon>Eukaryota</taxon>
        <taxon>Fungi</taxon>
        <taxon>Dikarya</taxon>
        <taxon>Ascomycota</taxon>
        <taxon>Pezizomycotina</taxon>
        <taxon>Dothideomycetes</taxon>
        <taxon>Pleosporomycetidae</taxon>
        <taxon>Pleosporales</taxon>
        <taxon>Pleosporineae</taxon>
        <taxon>Pleosporaceae</taxon>
        <taxon>Exserohilum</taxon>
    </lineage>
</organism>
<keyword evidence="4" id="KW-1185">Reference proteome</keyword>
<feature type="transmembrane region" description="Helical" evidence="2">
    <location>
        <begin position="34"/>
        <end position="54"/>
    </location>
</feature>
<evidence type="ECO:0000313" key="3">
    <source>
        <dbReference type="EMBL" id="EOA84941.1"/>
    </source>
</evidence>
<dbReference type="AlphaFoldDB" id="R0IJ16"/>
<dbReference type="Proteomes" id="UP000016935">
    <property type="component" value="Unassembled WGS sequence"/>
</dbReference>
<evidence type="ECO:0000256" key="2">
    <source>
        <dbReference type="SAM" id="Phobius"/>
    </source>
</evidence>
<name>R0IJ16_EXST2</name>
<evidence type="ECO:0000313" key="4">
    <source>
        <dbReference type="Proteomes" id="UP000016935"/>
    </source>
</evidence>
<dbReference type="RefSeq" id="XP_008026894.1">
    <property type="nucleotide sequence ID" value="XM_008028703.1"/>
</dbReference>
<accession>R0IJ16</accession>
<keyword evidence="2" id="KW-1133">Transmembrane helix</keyword>
<reference evidence="3 4" key="1">
    <citation type="journal article" date="2012" name="PLoS Pathog.">
        <title>Diverse lifestyles and strategies of plant pathogenesis encoded in the genomes of eighteen Dothideomycetes fungi.</title>
        <authorList>
            <person name="Ohm R.A."/>
            <person name="Feau N."/>
            <person name="Henrissat B."/>
            <person name="Schoch C.L."/>
            <person name="Horwitz B.A."/>
            <person name="Barry K.W."/>
            <person name="Condon B.J."/>
            <person name="Copeland A.C."/>
            <person name="Dhillon B."/>
            <person name="Glaser F."/>
            <person name="Hesse C.N."/>
            <person name="Kosti I."/>
            <person name="LaButti K."/>
            <person name="Lindquist E.A."/>
            <person name="Lucas S."/>
            <person name="Salamov A.A."/>
            <person name="Bradshaw R.E."/>
            <person name="Ciuffetti L."/>
            <person name="Hamelin R.C."/>
            <person name="Kema G.H.J."/>
            <person name="Lawrence C."/>
            <person name="Scott J.A."/>
            <person name="Spatafora J.W."/>
            <person name="Turgeon B.G."/>
            <person name="de Wit P.J.G.M."/>
            <person name="Zhong S."/>
            <person name="Goodwin S.B."/>
            <person name="Grigoriev I.V."/>
        </authorList>
    </citation>
    <scope>NUCLEOTIDE SEQUENCE [LARGE SCALE GENOMIC DNA]</scope>
    <source>
        <strain evidence="4">28A</strain>
    </source>
</reference>
<dbReference type="HOGENOM" id="CLU_1971859_0_0_1"/>
<protein>
    <submittedName>
        <fullName evidence="3">Uncharacterized protein</fullName>
    </submittedName>
</protein>
<feature type="region of interest" description="Disordered" evidence="1">
    <location>
        <begin position="65"/>
        <end position="92"/>
    </location>
</feature>
<dbReference type="EMBL" id="KB908703">
    <property type="protein sequence ID" value="EOA84941.1"/>
    <property type="molecule type" value="Genomic_DNA"/>
</dbReference>
<dbReference type="GeneID" id="19402321"/>
<proteinExistence type="predicted"/>